<dbReference type="GO" id="GO:0034457">
    <property type="term" value="C:Mpp10 complex"/>
    <property type="evidence" value="ECO:0007669"/>
    <property type="project" value="EnsemblFungi"/>
</dbReference>
<proteinExistence type="inferred from homology"/>
<dbReference type="GO" id="GO:0030515">
    <property type="term" value="F:snoRNA binding"/>
    <property type="evidence" value="ECO:0007669"/>
    <property type="project" value="EnsemblFungi"/>
</dbReference>
<keyword evidence="14" id="KW-1185">Reference proteome</keyword>
<dbReference type="Pfam" id="PF01479">
    <property type="entry name" value="S4"/>
    <property type="match status" value="1"/>
</dbReference>
<dbReference type="InterPro" id="IPR022801">
    <property type="entry name" value="Ribosomal_uS4"/>
</dbReference>
<protein>
    <recommendedName>
        <fullName evidence="8">U3 small nucleolar ribonucleoprotein protein IMP3</fullName>
    </recommendedName>
    <alternativeName>
        <fullName evidence="9">U3 small nucleolar ribonucleoprotein protein imp3</fullName>
    </alternativeName>
</protein>
<evidence type="ECO:0000256" key="3">
    <source>
        <dbReference type="ARBA" id="ARBA00022517"/>
    </source>
</evidence>
<feature type="domain" description="RNA-binding S4" evidence="11">
    <location>
        <begin position="113"/>
        <end position="175"/>
    </location>
</feature>
<dbReference type="Proteomes" id="UP000033647">
    <property type="component" value="Unassembled WGS sequence"/>
</dbReference>
<accession>A0A0F4G932</accession>
<evidence type="ECO:0000256" key="7">
    <source>
        <dbReference type="ARBA" id="ARBA00023274"/>
    </source>
</evidence>
<keyword evidence="4" id="KW-0699">rRNA-binding</keyword>
<comment type="caution">
    <text evidence="13">The sequence shown here is derived from an EMBL/GenBank/DDBJ whole genome shotgun (WGS) entry which is preliminary data.</text>
</comment>
<dbReference type="GO" id="GO:0019843">
    <property type="term" value="F:rRNA binding"/>
    <property type="evidence" value="ECO:0007669"/>
    <property type="project" value="UniProtKB-KW"/>
</dbReference>
<dbReference type="SUPFAM" id="SSF55174">
    <property type="entry name" value="Alpha-L RNA-binding motif"/>
    <property type="match status" value="1"/>
</dbReference>
<comment type="subcellular location">
    <subcellularLocation>
        <location evidence="1">Nucleus</location>
        <location evidence="1">Nucleolus</location>
    </subcellularLocation>
</comment>
<dbReference type="PROSITE" id="PS50889">
    <property type="entry name" value="S4"/>
    <property type="match status" value="1"/>
</dbReference>
<gene>
    <name evidence="13" type="ORF">TI39_contig5829g00016</name>
</gene>
<feature type="domain" description="Small ribosomal subunit protein uS4 N-terminal" evidence="12">
    <location>
        <begin position="4"/>
        <end position="112"/>
    </location>
</feature>
<dbReference type="SMART" id="SM01390">
    <property type="entry name" value="Ribosomal_S4"/>
    <property type="match status" value="1"/>
</dbReference>
<evidence type="ECO:0000256" key="5">
    <source>
        <dbReference type="ARBA" id="ARBA00022884"/>
    </source>
</evidence>
<keyword evidence="3" id="KW-0690">Ribosome biogenesis</keyword>
<evidence type="ECO:0000256" key="10">
    <source>
        <dbReference type="PROSITE-ProRule" id="PRU00182"/>
    </source>
</evidence>
<dbReference type="PANTHER" id="PTHR11831:SF1">
    <property type="entry name" value="U3 SMALL NUCLEOLAR RIBONUCLEOPROTEIN PROTEIN IMP3"/>
    <property type="match status" value="1"/>
</dbReference>
<name>A0A0F4G932_9PEZI</name>
<dbReference type="Gene3D" id="3.10.290.10">
    <property type="entry name" value="RNA-binding S4 domain"/>
    <property type="match status" value="1"/>
</dbReference>
<evidence type="ECO:0000313" key="14">
    <source>
        <dbReference type="Proteomes" id="UP000033647"/>
    </source>
</evidence>
<dbReference type="PANTHER" id="PTHR11831">
    <property type="entry name" value="30S 40S RIBOSOMAL PROTEIN"/>
    <property type="match status" value="1"/>
</dbReference>
<dbReference type="Pfam" id="PF00163">
    <property type="entry name" value="Ribosomal_S4"/>
    <property type="match status" value="1"/>
</dbReference>
<dbReference type="GO" id="GO:0006364">
    <property type="term" value="P:rRNA processing"/>
    <property type="evidence" value="ECO:0007669"/>
    <property type="project" value="EnsemblFungi"/>
</dbReference>
<dbReference type="FunFam" id="3.10.290.10:FF:000006">
    <property type="entry name" value="U3 small nucleolar ribonucleoprotein IMP3"/>
    <property type="match status" value="1"/>
</dbReference>
<keyword evidence="7 13" id="KW-0687">Ribonucleoprotein</keyword>
<evidence type="ECO:0000256" key="2">
    <source>
        <dbReference type="ARBA" id="ARBA00007465"/>
    </source>
</evidence>
<keyword evidence="5 10" id="KW-0694">RNA-binding</keyword>
<organism evidence="13 14">
    <name type="scientific">Zymoseptoria brevis</name>
    <dbReference type="NCBI Taxonomy" id="1047168"/>
    <lineage>
        <taxon>Eukaryota</taxon>
        <taxon>Fungi</taxon>
        <taxon>Dikarya</taxon>
        <taxon>Ascomycota</taxon>
        <taxon>Pezizomycotina</taxon>
        <taxon>Dothideomycetes</taxon>
        <taxon>Dothideomycetidae</taxon>
        <taxon>Mycosphaerellales</taxon>
        <taxon>Mycosphaerellaceae</taxon>
        <taxon>Zymoseptoria</taxon>
    </lineage>
</organism>
<dbReference type="GO" id="GO:0140691">
    <property type="term" value="F:RNA folding chaperone"/>
    <property type="evidence" value="ECO:0007669"/>
    <property type="project" value="EnsemblFungi"/>
</dbReference>
<dbReference type="InterPro" id="IPR001912">
    <property type="entry name" value="Ribosomal_uS4_N"/>
</dbReference>
<evidence type="ECO:0000256" key="9">
    <source>
        <dbReference type="ARBA" id="ARBA00072223"/>
    </source>
</evidence>
<evidence type="ECO:0000313" key="13">
    <source>
        <dbReference type="EMBL" id="KJX92745.1"/>
    </source>
</evidence>
<dbReference type="GO" id="GO:0032040">
    <property type="term" value="C:small-subunit processome"/>
    <property type="evidence" value="ECO:0007669"/>
    <property type="project" value="EnsemblFungi"/>
</dbReference>
<dbReference type="CDD" id="cd00165">
    <property type="entry name" value="S4"/>
    <property type="match status" value="1"/>
</dbReference>
<dbReference type="SMART" id="SM00363">
    <property type="entry name" value="S4"/>
    <property type="match status" value="1"/>
</dbReference>
<sequence>MVRKLKHHEQKLLRKVDFINYPGDDQHRSAAVIRRYSVSNPADYTSYNRLAGKLRHLAHRIALLPPESAFRRKQEDVLLEKLHDMGLLGIGGGGKGKLSDVEKKITVSAFCRRRLGVVMTRLRMSETVSSANKFIEQGHVRVGTEVVTDPAFLVTRNMEDFVTWVDSSKIKRNIMKYRDKLDDFDLL</sequence>
<evidence type="ECO:0000256" key="4">
    <source>
        <dbReference type="ARBA" id="ARBA00022730"/>
    </source>
</evidence>
<dbReference type="OrthoDB" id="10248812at2759"/>
<comment type="similarity">
    <text evidence="2">Belongs to the universal ribosomal protein uS4 family.</text>
</comment>
<dbReference type="InterPro" id="IPR036986">
    <property type="entry name" value="S4_RNA-bd_sf"/>
</dbReference>
<dbReference type="InterPro" id="IPR002942">
    <property type="entry name" value="S4_RNA-bd"/>
</dbReference>
<evidence type="ECO:0000256" key="1">
    <source>
        <dbReference type="ARBA" id="ARBA00004604"/>
    </source>
</evidence>
<reference evidence="13 14" key="1">
    <citation type="submission" date="2015-03" db="EMBL/GenBank/DDBJ databases">
        <title>RNA-seq based gene annotation and comparative genomics of four Zymoseptoria species reveal species-specific pathogenicity related genes and transposable element activity.</title>
        <authorList>
            <person name="Grandaubert J."/>
            <person name="Bhattacharyya A."/>
            <person name="Stukenbrock E.H."/>
        </authorList>
    </citation>
    <scope>NUCLEOTIDE SEQUENCE [LARGE SCALE GENOMIC DNA]</scope>
    <source>
        <strain evidence="13 14">Zb18110</strain>
    </source>
</reference>
<evidence type="ECO:0000256" key="8">
    <source>
        <dbReference type="ARBA" id="ARBA00069727"/>
    </source>
</evidence>
<dbReference type="EMBL" id="LAFY01005784">
    <property type="protein sequence ID" value="KJX92745.1"/>
    <property type="molecule type" value="Genomic_DNA"/>
</dbReference>
<dbReference type="STRING" id="1047168.A0A0F4G932"/>
<evidence type="ECO:0000259" key="11">
    <source>
        <dbReference type="SMART" id="SM00363"/>
    </source>
</evidence>
<dbReference type="GO" id="GO:0042274">
    <property type="term" value="P:ribosomal small subunit biogenesis"/>
    <property type="evidence" value="ECO:0007669"/>
    <property type="project" value="EnsemblFungi"/>
</dbReference>
<evidence type="ECO:0000259" key="12">
    <source>
        <dbReference type="SMART" id="SM01390"/>
    </source>
</evidence>
<dbReference type="AlphaFoldDB" id="A0A0F4G932"/>
<keyword evidence="6" id="KW-0539">Nucleus</keyword>
<evidence type="ECO:0000256" key="6">
    <source>
        <dbReference type="ARBA" id="ARBA00023242"/>
    </source>
</evidence>